<comment type="caution">
    <text evidence="10">The sequence shown here is derived from an EMBL/GenBank/DDBJ whole genome shotgun (WGS) entry which is preliminary data.</text>
</comment>
<protein>
    <recommendedName>
        <fullName evidence="9">Copper acquisition factor BIM1-like domain-containing protein</fullName>
    </recommendedName>
</protein>
<keyword evidence="6" id="KW-0325">Glycoprotein</keyword>
<gene>
    <name evidence="10" type="ORF">Dda_6058</name>
</gene>
<dbReference type="AlphaFoldDB" id="A0AAD6IUW7"/>
<dbReference type="PANTHER" id="PTHR34992:SF2">
    <property type="entry name" value="COPPER ACQUISITION FACTOR BIM1-LIKE DOMAIN-CONTAINING PROTEIN"/>
    <property type="match status" value="1"/>
</dbReference>
<dbReference type="InterPro" id="IPR046936">
    <property type="entry name" value="BIM1-like"/>
</dbReference>
<reference evidence="10" key="1">
    <citation type="submission" date="2023-01" db="EMBL/GenBank/DDBJ databases">
        <title>The chitinases involved in constricting ring structure development in the nematode-trapping fungus Drechslerella dactyloides.</title>
        <authorList>
            <person name="Wang R."/>
            <person name="Zhang L."/>
            <person name="Tang P."/>
            <person name="Li S."/>
            <person name="Liang L."/>
        </authorList>
    </citation>
    <scope>NUCLEOTIDE SEQUENCE</scope>
    <source>
        <strain evidence="10">YMF1.00031</strain>
    </source>
</reference>
<feature type="signal peptide" evidence="8">
    <location>
        <begin position="1"/>
        <end position="16"/>
    </location>
</feature>
<evidence type="ECO:0000256" key="7">
    <source>
        <dbReference type="ARBA" id="ARBA00023288"/>
    </source>
</evidence>
<sequence>MPALFAVAALTHTVQAHFGLDYPSWRNDSFEDPWNQALAPSQLTWYDTSGAGIGPNGTFNRTEWPLDGGSIVLALHHPWTYVYINIGLGSAVTTFNYSLTPNILNVTSNGTLCLPKLNLPSNLMPTDGQNASIQVVTGGRSGAALYNCADIVFRSNAEVLTAGQGECVNTTTGATIVVQDQATLANTTAGGDKPSSAVHEYSVPMTAAFTVLMAMLVASGLL</sequence>
<evidence type="ECO:0000259" key="9">
    <source>
        <dbReference type="Pfam" id="PF20238"/>
    </source>
</evidence>
<dbReference type="GO" id="GO:0098552">
    <property type="term" value="C:side of membrane"/>
    <property type="evidence" value="ECO:0007669"/>
    <property type="project" value="UniProtKB-KW"/>
</dbReference>
<evidence type="ECO:0000256" key="6">
    <source>
        <dbReference type="ARBA" id="ARBA00023180"/>
    </source>
</evidence>
<evidence type="ECO:0000256" key="3">
    <source>
        <dbReference type="ARBA" id="ARBA00022622"/>
    </source>
</evidence>
<evidence type="ECO:0000313" key="11">
    <source>
        <dbReference type="Proteomes" id="UP001221413"/>
    </source>
</evidence>
<evidence type="ECO:0000256" key="5">
    <source>
        <dbReference type="ARBA" id="ARBA00023136"/>
    </source>
</evidence>
<dbReference type="Pfam" id="PF20238">
    <property type="entry name" value="BIM1-like_dom"/>
    <property type="match status" value="1"/>
</dbReference>
<proteinExistence type="predicted"/>
<keyword evidence="7" id="KW-0449">Lipoprotein</keyword>
<keyword evidence="11" id="KW-1185">Reference proteome</keyword>
<feature type="chain" id="PRO_5041932330" description="Copper acquisition factor BIM1-like domain-containing protein" evidence="8">
    <location>
        <begin position="17"/>
        <end position="222"/>
    </location>
</feature>
<dbReference type="InterPro" id="IPR046530">
    <property type="entry name" value="BIM1-like_dom"/>
</dbReference>
<accession>A0AAD6IUW7</accession>
<evidence type="ECO:0000256" key="4">
    <source>
        <dbReference type="ARBA" id="ARBA00022729"/>
    </source>
</evidence>
<evidence type="ECO:0000256" key="1">
    <source>
        <dbReference type="ARBA" id="ARBA00004609"/>
    </source>
</evidence>
<dbReference type="Proteomes" id="UP001221413">
    <property type="component" value="Unassembled WGS sequence"/>
</dbReference>
<keyword evidence="2" id="KW-1003">Cell membrane</keyword>
<keyword evidence="5" id="KW-0472">Membrane</keyword>
<name>A0AAD6IUW7_DREDA</name>
<dbReference type="CDD" id="cd21176">
    <property type="entry name" value="LPMO_auxiliary-like"/>
    <property type="match status" value="1"/>
</dbReference>
<feature type="domain" description="Copper acquisition factor BIM1-like" evidence="9">
    <location>
        <begin position="15"/>
        <end position="171"/>
    </location>
</feature>
<evidence type="ECO:0000313" key="10">
    <source>
        <dbReference type="EMBL" id="KAJ6259160.1"/>
    </source>
</evidence>
<evidence type="ECO:0000256" key="2">
    <source>
        <dbReference type="ARBA" id="ARBA00022475"/>
    </source>
</evidence>
<organism evidence="10 11">
    <name type="scientific">Drechslerella dactyloides</name>
    <name type="common">Nematode-trapping fungus</name>
    <name type="synonym">Arthrobotrys dactyloides</name>
    <dbReference type="NCBI Taxonomy" id="74499"/>
    <lineage>
        <taxon>Eukaryota</taxon>
        <taxon>Fungi</taxon>
        <taxon>Dikarya</taxon>
        <taxon>Ascomycota</taxon>
        <taxon>Pezizomycotina</taxon>
        <taxon>Orbiliomycetes</taxon>
        <taxon>Orbiliales</taxon>
        <taxon>Orbiliaceae</taxon>
        <taxon>Drechslerella</taxon>
    </lineage>
</organism>
<keyword evidence="4 8" id="KW-0732">Signal</keyword>
<evidence type="ECO:0000256" key="8">
    <source>
        <dbReference type="SAM" id="SignalP"/>
    </source>
</evidence>
<dbReference type="GO" id="GO:0005886">
    <property type="term" value="C:plasma membrane"/>
    <property type="evidence" value="ECO:0007669"/>
    <property type="project" value="UniProtKB-SubCell"/>
</dbReference>
<dbReference type="PANTHER" id="PTHR34992">
    <property type="entry name" value="HYPHAL ANASTAMOSIS-7 PROTEIN"/>
    <property type="match status" value="1"/>
</dbReference>
<dbReference type="EMBL" id="JAQGDS010000007">
    <property type="protein sequence ID" value="KAJ6259160.1"/>
    <property type="molecule type" value="Genomic_DNA"/>
</dbReference>
<keyword evidence="3" id="KW-0336">GPI-anchor</keyword>
<comment type="subcellular location">
    <subcellularLocation>
        <location evidence="1">Cell membrane</location>
        <topology evidence="1">Lipid-anchor</topology>
        <topology evidence="1">GPI-anchor</topology>
    </subcellularLocation>
</comment>